<keyword evidence="9" id="KW-1015">Disulfide bond</keyword>
<comment type="function">
    <text evidence="11">Vacuolar carboxypeptidase involved in degradation of small peptides. Digests preferentially peptides containing an aliphatic or hydrophobic residue in P1' position, as well as methionine, leucine or phenylalanine in P1 position of ester substrate.</text>
</comment>
<dbReference type="Pfam" id="PF05388">
    <property type="entry name" value="Carbpep_Y_N"/>
    <property type="match status" value="1"/>
</dbReference>
<dbReference type="Pfam" id="PF00450">
    <property type="entry name" value="Peptidase_S10"/>
    <property type="match status" value="1"/>
</dbReference>
<evidence type="ECO:0000256" key="7">
    <source>
        <dbReference type="ARBA" id="ARBA00022801"/>
    </source>
</evidence>
<keyword evidence="6 14" id="KW-0732">Signal</keyword>
<dbReference type="InterPro" id="IPR018202">
    <property type="entry name" value="Ser_caboxypep_ser_AS"/>
</dbReference>
<reference evidence="16" key="2">
    <citation type="journal article" date="2023" name="IMA Fungus">
        <title>Comparative genomic study of the Penicillium genus elucidates a diverse pangenome and 15 lateral gene transfer events.</title>
        <authorList>
            <person name="Petersen C."/>
            <person name="Sorensen T."/>
            <person name="Nielsen M.R."/>
            <person name="Sondergaard T.E."/>
            <person name="Sorensen J.L."/>
            <person name="Fitzpatrick D.A."/>
            <person name="Frisvad J.C."/>
            <person name="Nielsen K.L."/>
        </authorList>
    </citation>
    <scope>NUCLEOTIDE SEQUENCE</scope>
    <source>
        <strain evidence="16">IBT 16125</strain>
    </source>
</reference>
<dbReference type="AlphaFoldDB" id="A0AAD6G530"/>
<reference evidence="16" key="1">
    <citation type="submission" date="2022-12" db="EMBL/GenBank/DDBJ databases">
        <authorList>
            <person name="Petersen C."/>
        </authorList>
    </citation>
    <scope>NUCLEOTIDE SEQUENCE</scope>
    <source>
        <strain evidence="16">IBT 16125</strain>
    </source>
</reference>
<evidence type="ECO:0000256" key="6">
    <source>
        <dbReference type="ARBA" id="ARBA00022729"/>
    </source>
</evidence>
<evidence type="ECO:0000256" key="13">
    <source>
        <dbReference type="RuleBase" id="RU361156"/>
    </source>
</evidence>
<evidence type="ECO:0000256" key="9">
    <source>
        <dbReference type="ARBA" id="ARBA00023157"/>
    </source>
</evidence>
<evidence type="ECO:0000259" key="15">
    <source>
        <dbReference type="Pfam" id="PF05388"/>
    </source>
</evidence>
<sequence>MRLLPATLLVGAASAAAPPLQQVMGIHREQVEDLTKQGSNIIEDWAKQGSNAFEDWAKKGSDAISKPFQKLKDDFSTLSDEARGLWEEVANQFPNTMDHAPMLSLPKKHTRRPDSHWDHVVRGKDVQNIWVSGADGTKEREIGGRLEAYDLRVKKVDPSALGVDPNVKQYSGYLDDNDNDKHLFYWFFESRNDPENDPVVLWLNGGPGCSSLTGLFMELGPSSVDSKIKLVYNEYSWNSNASVIFLDQPVNVGYSYSGSSVSDTVAAGKDVYALLSLFFKQFPEYTKQDFHIAGESYAGHYIPVFASEILSHKNRNINLKSVLIGNGLTDGLTQYEYYRPMACGDGGYPAVLDEASCQSMDNALPRCLSMIQSCYDSESSWVCVPASIYCNNALLAPYQRTGQNVYDVRSKCEDSSNLCYKGMGYVSEYLNQASVREALGAEVDGYDSCNFDINRNFLFHGDWMKPYHRLVPGLIEQIPVLIYAGDADFICNWLGNKAWTEALEWPGQKQFAKKELEDIVIEQNEHVGKKIGQVKSHGNFTFMRLYGGGHMVPMDQPESSLEFFNRWLGGEWF</sequence>
<dbReference type="SMR" id="A0AAD6G530"/>
<keyword evidence="3" id="KW-0926">Vacuole</keyword>
<evidence type="ECO:0000256" key="5">
    <source>
        <dbReference type="ARBA" id="ARBA00022670"/>
    </source>
</evidence>
<feature type="domain" description="Propeptide carboxypeptidase Y" evidence="15">
    <location>
        <begin position="1"/>
        <end position="128"/>
    </location>
</feature>
<dbReference type="InterPro" id="IPR001563">
    <property type="entry name" value="Peptidase_S10"/>
</dbReference>
<dbReference type="PRINTS" id="PR00724">
    <property type="entry name" value="CRBOXYPTASEC"/>
</dbReference>
<gene>
    <name evidence="16" type="ORF">N7458_005736</name>
</gene>
<name>A0AAD6G530_9EURO</name>
<proteinExistence type="inferred from homology"/>
<dbReference type="EC" id="3.4.16.-" evidence="13"/>
<keyword evidence="10" id="KW-0325">Glycoprotein</keyword>
<dbReference type="GO" id="GO:0004185">
    <property type="term" value="F:serine-type carboxypeptidase activity"/>
    <property type="evidence" value="ECO:0007669"/>
    <property type="project" value="UniProtKB-UniRule"/>
</dbReference>
<dbReference type="EMBL" id="JAPVEA010000005">
    <property type="protein sequence ID" value="KAJ5454780.1"/>
    <property type="molecule type" value="Genomic_DNA"/>
</dbReference>
<dbReference type="PANTHER" id="PTHR11802">
    <property type="entry name" value="SERINE PROTEASE FAMILY S10 SERINE CARBOXYPEPTIDASE"/>
    <property type="match status" value="1"/>
</dbReference>
<evidence type="ECO:0000256" key="11">
    <source>
        <dbReference type="ARBA" id="ARBA00025622"/>
    </source>
</evidence>
<comment type="subcellular location">
    <subcellularLocation>
        <location evidence="1">Vacuole</location>
    </subcellularLocation>
</comment>
<feature type="chain" id="PRO_5042173521" description="Carboxypeptidase" evidence="14">
    <location>
        <begin position="16"/>
        <end position="573"/>
    </location>
</feature>
<evidence type="ECO:0000313" key="17">
    <source>
        <dbReference type="Proteomes" id="UP001213681"/>
    </source>
</evidence>
<evidence type="ECO:0000256" key="2">
    <source>
        <dbReference type="ARBA" id="ARBA00009431"/>
    </source>
</evidence>
<protein>
    <recommendedName>
        <fullName evidence="13">Carboxypeptidase</fullName>
        <ecNumber evidence="13">3.4.16.-</ecNumber>
    </recommendedName>
</protein>
<comment type="similarity">
    <text evidence="2 13">Belongs to the peptidase S10 family.</text>
</comment>
<evidence type="ECO:0000256" key="14">
    <source>
        <dbReference type="SAM" id="SignalP"/>
    </source>
</evidence>
<comment type="caution">
    <text evidence="16">The sequence shown here is derived from an EMBL/GenBank/DDBJ whole genome shotgun (WGS) entry which is preliminary data.</text>
</comment>
<dbReference type="GO" id="GO:0072330">
    <property type="term" value="P:monocarboxylic acid biosynthetic process"/>
    <property type="evidence" value="ECO:0007669"/>
    <property type="project" value="UniProtKB-ARBA"/>
</dbReference>
<dbReference type="FunFam" id="1.10.287.410:FF:000001">
    <property type="entry name" value="Carboxypeptidase Y"/>
    <property type="match status" value="1"/>
</dbReference>
<dbReference type="InterPro" id="IPR029058">
    <property type="entry name" value="AB_hydrolase_fold"/>
</dbReference>
<dbReference type="PROSITE" id="PS00131">
    <property type="entry name" value="CARBOXYPEPT_SER_SER"/>
    <property type="match status" value="1"/>
</dbReference>
<organism evidence="16 17">
    <name type="scientific">Penicillium daleae</name>
    <dbReference type="NCBI Taxonomy" id="63821"/>
    <lineage>
        <taxon>Eukaryota</taxon>
        <taxon>Fungi</taxon>
        <taxon>Dikarya</taxon>
        <taxon>Ascomycota</taxon>
        <taxon>Pezizomycotina</taxon>
        <taxon>Eurotiomycetes</taxon>
        <taxon>Eurotiomycetidae</taxon>
        <taxon>Eurotiales</taxon>
        <taxon>Aspergillaceae</taxon>
        <taxon>Penicillium</taxon>
    </lineage>
</organism>
<dbReference type="SUPFAM" id="SSF53474">
    <property type="entry name" value="alpha/beta-Hydrolases"/>
    <property type="match status" value="1"/>
</dbReference>
<accession>A0AAD6G530</accession>
<evidence type="ECO:0000256" key="3">
    <source>
        <dbReference type="ARBA" id="ARBA00022554"/>
    </source>
</evidence>
<keyword evidence="8" id="KW-0865">Zymogen</keyword>
<evidence type="ECO:0000256" key="10">
    <source>
        <dbReference type="ARBA" id="ARBA00023180"/>
    </source>
</evidence>
<dbReference type="Gene3D" id="1.10.287.410">
    <property type="match status" value="1"/>
</dbReference>
<evidence type="ECO:0000313" key="16">
    <source>
        <dbReference type="EMBL" id="KAJ5454780.1"/>
    </source>
</evidence>
<evidence type="ECO:0000256" key="12">
    <source>
        <dbReference type="ARBA" id="ARBA00052076"/>
    </source>
</evidence>
<keyword evidence="4 13" id="KW-0121">Carboxypeptidase</keyword>
<dbReference type="InterPro" id="IPR008442">
    <property type="entry name" value="Propeptide_carboxypepY"/>
</dbReference>
<keyword evidence="5 13" id="KW-0645">Protease</keyword>
<evidence type="ECO:0000256" key="1">
    <source>
        <dbReference type="ARBA" id="ARBA00004116"/>
    </source>
</evidence>
<dbReference type="GO" id="GO:0006508">
    <property type="term" value="P:proteolysis"/>
    <property type="evidence" value="ECO:0007669"/>
    <property type="project" value="UniProtKB-KW"/>
</dbReference>
<keyword evidence="7 13" id="KW-0378">Hydrolase</keyword>
<dbReference type="PANTHER" id="PTHR11802:SF113">
    <property type="entry name" value="SERINE CARBOXYPEPTIDASE CTSA-4.1"/>
    <property type="match status" value="1"/>
</dbReference>
<dbReference type="GO" id="GO:0000328">
    <property type="term" value="C:fungal-type vacuole lumen"/>
    <property type="evidence" value="ECO:0007669"/>
    <property type="project" value="UniProtKB-ARBA"/>
</dbReference>
<comment type="catalytic activity">
    <reaction evidence="12">
        <text>Release of a C-terminal amino acid with broad specificity.</text>
        <dbReference type="EC" id="3.4.16.5"/>
    </reaction>
</comment>
<dbReference type="Gene3D" id="3.40.50.1820">
    <property type="entry name" value="alpha/beta hydrolase"/>
    <property type="match status" value="1"/>
</dbReference>
<feature type="signal peptide" evidence="14">
    <location>
        <begin position="1"/>
        <end position="15"/>
    </location>
</feature>
<dbReference type="GO" id="GO:0017000">
    <property type="term" value="P:antibiotic biosynthetic process"/>
    <property type="evidence" value="ECO:0007669"/>
    <property type="project" value="UniProtKB-ARBA"/>
</dbReference>
<dbReference type="GeneID" id="81599361"/>
<evidence type="ECO:0000256" key="4">
    <source>
        <dbReference type="ARBA" id="ARBA00022645"/>
    </source>
</evidence>
<dbReference type="Proteomes" id="UP001213681">
    <property type="component" value="Unassembled WGS sequence"/>
</dbReference>
<evidence type="ECO:0000256" key="8">
    <source>
        <dbReference type="ARBA" id="ARBA00023145"/>
    </source>
</evidence>
<keyword evidence="17" id="KW-1185">Reference proteome</keyword>
<dbReference type="RefSeq" id="XP_056767736.1">
    <property type="nucleotide sequence ID" value="XM_056909118.1"/>
</dbReference>